<dbReference type="GO" id="GO:0003723">
    <property type="term" value="F:RNA binding"/>
    <property type="evidence" value="ECO:0007669"/>
    <property type="project" value="TreeGrafter"/>
</dbReference>
<evidence type="ECO:0000256" key="4">
    <source>
        <dbReference type="ARBA" id="ARBA00039318"/>
    </source>
</evidence>
<reference evidence="8 9" key="1">
    <citation type="journal article" date="2016" name="BMC Genomics">
        <title>Comparative genomic and transcriptomic analyses of the Fuzhuan brick tea-fermentation fungus Aspergillus cristatus.</title>
        <authorList>
            <person name="Ge Y."/>
            <person name="Wang Y."/>
            <person name="Liu Y."/>
            <person name="Tan Y."/>
            <person name="Ren X."/>
            <person name="Zhang X."/>
            <person name="Hyde K.D."/>
            <person name="Liu Y."/>
            <person name="Liu Z."/>
        </authorList>
    </citation>
    <scope>NUCLEOTIDE SEQUENCE [LARGE SCALE GENOMIC DNA]</scope>
    <source>
        <strain evidence="8 9">GZAAS20.1005</strain>
    </source>
</reference>
<dbReference type="FunFam" id="3.30.230.10:FF:000001">
    <property type="entry name" value="30S ribosomal protein S9"/>
    <property type="match status" value="1"/>
</dbReference>
<dbReference type="Gene3D" id="3.30.230.10">
    <property type="match status" value="1"/>
</dbReference>
<gene>
    <name evidence="8" type="ORF">SI65_03451</name>
</gene>
<dbReference type="InterPro" id="IPR020568">
    <property type="entry name" value="Ribosomal_Su5_D2-typ_SF"/>
</dbReference>
<keyword evidence="3 6" id="KW-0687">Ribonucleoprotein</keyword>
<dbReference type="InterPro" id="IPR023035">
    <property type="entry name" value="Ribosomal_uS9_bac/plastid"/>
</dbReference>
<proteinExistence type="inferred from homology"/>
<dbReference type="Pfam" id="PF00380">
    <property type="entry name" value="Ribosomal_S9"/>
    <property type="match status" value="1"/>
</dbReference>
<dbReference type="NCBIfam" id="NF001099">
    <property type="entry name" value="PRK00132.1"/>
    <property type="match status" value="1"/>
</dbReference>
<protein>
    <recommendedName>
        <fullName evidence="4">Small ribosomal subunit protein uS9m</fullName>
    </recommendedName>
    <alternativeName>
        <fullName evidence="5">37S ribosomal protein S9, mitochondrial</fullName>
    </alternativeName>
</protein>
<keyword evidence="2 6" id="KW-0689">Ribosomal protein</keyword>
<comment type="similarity">
    <text evidence="1 6">Belongs to the universal ribosomal protein uS9 family.</text>
</comment>
<dbReference type="InterPro" id="IPR020574">
    <property type="entry name" value="Ribosomal_uS9_CS"/>
</dbReference>
<dbReference type="GO" id="GO:0005763">
    <property type="term" value="C:mitochondrial small ribosomal subunit"/>
    <property type="evidence" value="ECO:0007669"/>
    <property type="project" value="TreeGrafter"/>
</dbReference>
<feature type="region of interest" description="Disordered" evidence="7">
    <location>
        <begin position="44"/>
        <end position="64"/>
    </location>
</feature>
<name>A0A1E3BHM3_ASPCR</name>
<dbReference type="EMBL" id="JXNT01000003">
    <property type="protein sequence ID" value="ODM20398.1"/>
    <property type="molecule type" value="Genomic_DNA"/>
</dbReference>
<dbReference type="Proteomes" id="UP000094569">
    <property type="component" value="Unassembled WGS sequence"/>
</dbReference>
<evidence type="ECO:0000256" key="6">
    <source>
        <dbReference type="RuleBase" id="RU003815"/>
    </source>
</evidence>
<dbReference type="PANTHER" id="PTHR21569:SF1">
    <property type="entry name" value="SMALL RIBOSOMAL SUBUNIT PROTEIN US9M"/>
    <property type="match status" value="1"/>
</dbReference>
<evidence type="ECO:0000256" key="1">
    <source>
        <dbReference type="ARBA" id="ARBA00005251"/>
    </source>
</evidence>
<comment type="caution">
    <text evidence="8">The sequence shown here is derived from an EMBL/GenBank/DDBJ whole genome shotgun (WGS) entry which is preliminary data.</text>
</comment>
<dbReference type="GO" id="GO:0006412">
    <property type="term" value="P:translation"/>
    <property type="evidence" value="ECO:0007669"/>
    <property type="project" value="InterPro"/>
</dbReference>
<evidence type="ECO:0000256" key="2">
    <source>
        <dbReference type="ARBA" id="ARBA00022980"/>
    </source>
</evidence>
<dbReference type="GO" id="GO:0003735">
    <property type="term" value="F:structural constituent of ribosome"/>
    <property type="evidence" value="ECO:0007669"/>
    <property type="project" value="InterPro"/>
</dbReference>
<organism evidence="8 9">
    <name type="scientific">Aspergillus cristatus</name>
    <name type="common">Chinese Fuzhuan brick tea-fermentation fungus</name>
    <name type="synonym">Eurotium cristatum</name>
    <dbReference type="NCBI Taxonomy" id="573508"/>
    <lineage>
        <taxon>Eukaryota</taxon>
        <taxon>Fungi</taxon>
        <taxon>Dikarya</taxon>
        <taxon>Ascomycota</taxon>
        <taxon>Pezizomycotina</taxon>
        <taxon>Eurotiomycetes</taxon>
        <taxon>Eurotiomycetidae</taxon>
        <taxon>Eurotiales</taxon>
        <taxon>Aspergillaceae</taxon>
        <taxon>Aspergillus</taxon>
        <taxon>Aspergillus subgen. Aspergillus</taxon>
    </lineage>
</organism>
<dbReference type="OrthoDB" id="10254627at2759"/>
<dbReference type="InterPro" id="IPR014721">
    <property type="entry name" value="Ribsml_uS5_D2-typ_fold_subgr"/>
</dbReference>
<keyword evidence="9" id="KW-1185">Reference proteome</keyword>
<evidence type="ECO:0000313" key="9">
    <source>
        <dbReference type="Proteomes" id="UP000094569"/>
    </source>
</evidence>
<dbReference type="PROSITE" id="PS00360">
    <property type="entry name" value="RIBOSOMAL_S9"/>
    <property type="match status" value="1"/>
</dbReference>
<dbReference type="AlphaFoldDB" id="A0A1E3BHM3"/>
<dbReference type="SUPFAM" id="SSF54211">
    <property type="entry name" value="Ribosomal protein S5 domain 2-like"/>
    <property type="match status" value="1"/>
</dbReference>
<evidence type="ECO:0000256" key="3">
    <source>
        <dbReference type="ARBA" id="ARBA00023274"/>
    </source>
</evidence>
<accession>A0A1E3BHM3</accession>
<dbReference type="STRING" id="573508.A0A1E3BHM3"/>
<feature type="compositionally biased region" description="Polar residues" evidence="7">
    <location>
        <begin position="49"/>
        <end position="58"/>
    </location>
</feature>
<evidence type="ECO:0000313" key="8">
    <source>
        <dbReference type="EMBL" id="ODM20398.1"/>
    </source>
</evidence>
<dbReference type="VEuPathDB" id="FungiDB:SI65_03451"/>
<dbReference type="InterPro" id="IPR000754">
    <property type="entry name" value="Ribosomal_uS9"/>
</dbReference>
<evidence type="ECO:0000256" key="7">
    <source>
        <dbReference type="SAM" id="MobiDB-lite"/>
    </source>
</evidence>
<dbReference type="PANTHER" id="PTHR21569">
    <property type="entry name" value="RIBOSOMAL PROTEIN S9"/>
    <property type="match status" value="1"/>
</dbReference>
<evidence type="ECO:0000256" key="5">
    <source>
        <dbReference type="ARBA" id="ARBA00042623"/>
    </source>
</evidence>
<sequence>MAWQRPSCIVQSMQSLRLRPLRSSASPLSSTPTPFLLRSQKTNARGYATETSSDSSVQGAPAAAPPAIAPAAPAIDFDQFPYRPARIVPASPSYFSGSPKFIDHLLRLQNLLAENAHLPINSPAHAQRKAWLKLPQFREFVGEPVPTKKYKSLIKVLQRINRIRQPIVPDHVNAIINEYVRPGNPYAVKPAPPTLDEMGRARGRGKRKTSSAVVHLVEGEGEVLVNGKTLSEAFPREHDRESVVWPLSITERLGKYNVWATVKGGGTTGQAEAITLALARALLVHEPGLKPALRKAGTITVDARRVERKKPGHLKARKKPAWVKR</sequence>